<comment type="caution">
    <text evidence="3">The sequence shown here is derived from an EMBL/GenBank/DDBJ whole genome shotgun (WGS) entry which is preliminary data.</text>
</comment>
<feature type="chain" id="PRO_5040246596" evidence="1">
    <location>
        <begin position="20"/>
        <end position="75"/>
    </location>
</feature>
<dbReference type="Proteomes" id="UP000603715">
    <property type="component" value="Unassembled WGS sequence"/>
</dbReference>
<evidence type="ECO:0000313" key="3">
    <source>
        <dbReference type="EMBL" id="MCC9033178.1"/>
    </source>
</evidence>
<name>A0A9Q3UPR3_9FLAO</name>
<evidence type="ECO:0000313" key="4">
    <source>
        <dbReference type="Proteomes" id="UP000603715"/>
    </source>
</evidence>
<organism evidence="3 5">
    <name type="scientific">Chryseobacterium muglaense</name>
    <dbReference type="NCBI Taxonomy" id="2893752"/>
    <lineage>
        <taxon>Bacteria</taxon>
        <taxon>Pseudomonadati</taxon>
        <taxon>Bacteroidota</taxon>
        <taxon>Flavobacteriia</taxon>
        <taxon>Flavobacteriales</taxon>
        <taxon>Weeksellaceae</taxon>
        <taxon>Chryseobacterium group</taxon>
        <taxon>Chryseobacterium</taxon>
    </lineage>
</organism>
<gene>
    <name evidence="2" type="ORF">IEW27_20385</name>
    <name evidence="3" type="ORF">LNP80_02775</name>
</gene>
<proteinExistence type="predicted"/>
<accession>A0A9Q3UPR3</accession>
<dbReference type="Proteomes" id="UP001107960">
    <property type="component" value="Unassembled WGS sequence"/>
</dbReference>
<sequence length="75" mass="8602">MKIKALFFAVMSFLSITFGQELVTKATFDMVEYVEDVDWVDEDIYCAGFSFKTVINDGNACDAYLIHYDTQLKPK</sequence>
<dbReference type="AlphaFoldDB" id="A0A9Q3UPR3"/>
<reference evidence="4" key="2">
    <citation type="submission" date="2023-07" db="EMBL/GenBank/DDBJ databases">
        <title>Description of novel Chryseobacterium sp. strain C-2.</title>
        <authorList>
            <person name="Saticioglu I.B."/>
        </authorList>
    </citation>
    <scope>NUCLEOTIDE SEQUENCE [LARGE SCALE GENOMIC DNA]</scope>
    <source>
        <strain evidence="4">C-2</strain>
    </source>
</reference>
<feature type="signal peptide" evidence="1">
    <location>
        <begin position="1"/>
        <end position="19"/>
    </location>
</feature>
<evidence type="ECO:0000256" key="1">
    <source>
        <dbReference type="SAM" id="SignalP"/>
    </source>
</evidence>
<dbReference type="EMBL" id="JAJJML010000001">
    <property type="protein sequence ID" value="MCC9033178.1"/>
    <property type="molecule type" value="Genomic_DNA"/>
</dbReference>
<evidence type="ECO:0000313" key="5">
    <source>
        <dbReference type="Proteomes" id="UP001107960"/>
    </source>
</evidence>
<reference evidence="3" key="1">
    <citation type="submission" date="2021-11" db="EMBL/GenBank/DDBJ databases">
        <title>Description of novel Chryseobacterium species.</title>
        <authorList>
            <person name="Saticioglu I.B."/>
            <person name="Ay H."/>
            <person name="Altun S."/>
            <person name="Duman M."/>
        </authorList>
    </citation>
    <scope>NUCLEOTIDE SEQUENCE</scope>
    <source>
        <strain evidence="3">C-39</strain>
    </source>
</reference>
<reference evidence="2" key="3">
    <citation type="submission" date="2024-05" db="EMBL/GenBank/DDBJ databases">
        <title>Description of novel Chryseobacterium sp. strain C-2.</title>
        <authorList>
            <person name="Saticioglu I.B."/>
        </authorList>
    </citation>
    <scope>NUCLEOTIDE SEQUENCE</scope>
    <source>
        <strain evidence="2">C-2</strain>
    </source>
</reference>
<evidence type="ECO:0000313" key="2">
    <source>
        <dbReference type="EMBL" id="MBD3906948.1"/>
    </source>
</evidence>
<keyword evidence="4" id="KW-1185">Reference proteome</keyword>
<dbReference type="RefSeq" id="WP_191181319.1">
    <property type="nucleotide sequence ID" value="NZ_JACXXP010000046.1"/>
</dbReference>
<dbReference type="EMBL" id="JACXXP010000046">
    <property type="protein sequence ID" value="MBD3906948.1"/>
    <property type="molecule type" value="Genomic_DNA"/>
</dbReference>
<keyword evidence="1" id="KW-0732">Signal</keyword>
<protein>
    <submittedName>
        <fullName evidence="3">Uncharacterized protein</fullName>
    </submittedName>
</protein>